<feature type="region of interest" description="Disordered" evidence="1">
    <location>
        <begin position="329"/>
        <end position="361"/>
    </location>
</feature>
<evidence type="ECO:0000313" key="3">
    <source>
        <dbReference type="Proteomes" id="UP000828390"/>
    </source>
</evidence>
<feature type="compositionally biased region" description="Acidic residues" evidence="1">
    <location>
        <begin position="54"/>
        <end position="74"/>
    </location>
</feature>
<evidence type="ECO:0000313" key="2">
    <source>
        <dbReference type="EMBL" id="KAH3848858.1"/>
    </source>
</evidence>
<dbReference type="Proteomes" id="UP000828390">
    <property type="component" value="Unassembled WGS sequence"/>
</dbReference>
<dbReference type="PANTHER" id="PTHR33480">
    <property type="entry name" value="SET DOMAIN-CONTAINING PROTEIN-RELATED"/>
    <property type="match status" value="1"/>
</dbReference>
<sequence>MTTRSTDSQEPEQTTSIHTEEVDETSTETKEHSDTAQEYNSQDAAENMLNCESSDIDDSDNDKDYIPEEGDASSDESIVVELIPNIQRFQKKTASTLPPIESLQSRERDESSAEAHKTNITIAQTNNILRDGQGQLFVSYRQRNNQRVAADEYGPCPYCYGYYPKKILWRHTQKYILAKFLGHEIRVHREFYRLPDGTMQVAKVSKLLMMMESGQITRNSVNSLDDIDVDDECIVGNTMTTRSTDSQEPGQTTSVHTEEVDETSTETKEHSDTAHEYNSQDAAENMLNSESSDIDDSDNDKDYIPEEGDASSDESIVVELIPNIQRFQKKTASTLPPVESLQSRERDESSAEAHKTNITIA</sequence>
<feature type="region of interest" description="Disordered" evidence="1">
    <location>
        <begin position="1"/>
        <end position="77"/>
    </location>
</feature>
<reference evidence="2" key="1">
    <citation type="journal article" date="2019" name="bioRxiv">
        <title>The Genome of the Zebra Mussel, Dreissena polymorpha: A Resource for Invasive Species Research.</title>
        <authorList>
            <person name="McCartney M.A."/>
            <person name="Auch B."/>
            <person name="Kono T."/>
            <person name="Mallez S."/>
            <person name="Zhang Y."/>
            <person name="Obille A."/>
            <person name="Becker A."/>
            <person name="Abrahante J.E."/>
            <person name="Garbe J."/>
            <person name="Badalamenti J.P."/>
            <person name="Herman A."/>
            <person name="Mangelson H."/>
            <person name="Liachko I."/>
            <person name="Sullivan S."/>
            <person name="Sone E.D."/>
            <person name="Koren S."/>
            <person name="Silverstein K.A.T."/>
            <person name="Beckman K.B."/>
            <person name="Gohl D.M."/>
        </authorList>
    </citation>
    <scope>NUCLEOTIDE SEQUENCE</scope>
    <source>
        <strain evidence="2">Duluth1</strain>
        <tissue evidence="2">Whole animal</tissue>
    </source>
</reference>
<reference evidence="2" key="2">
    <citation type="submission" date="2020-11" db="EMBL/GenBank/DDBJ databases">
        <authorList>
            <person name="McCartney M.A."/>
            <person name="Auch B."/>
            <person name="Kono T."/>
            <person name="Mallez S."/>
            <person name="Becker A."/>
            <person name="Gohl D.M."/>
            <person name="Silverstein K.A.T."/>
            <person name="Koren S."/>
            <person name="Bechman K.B."/>
            <person name="Herman A."/>
            <person name="Abrahante J.E."/>
            <person name="Garbe J."/>
        </authorList>
    </citation>
    <scope>NUCLEOTIDE SEQUENCE</scope>
    <source>
        <strain evidence="2">Duluth1</strain>
        <tissue evidence="2">Whole animal</tissue>
    </source>
</reference>
<protein>
    <submittedName>
        <fullName evidence="2">Uncharacterized protein</fullName>
    </submittedName>
</protein>
<feature type="compositionally biased region" description="Polar residues" evidence="1">
    <location>
        <begin position="238"/>
        <end position="255"/>
    </location>
</feature>
<dbReference type="EMBL" id="JAIWYP010000003">
    <property type="protein sequence ID" value="KAH3848858.1"/>
    <property type="molecule type" value="Genomic_DNA"/>
</dbReference>
<dbReference type="PANTHER" id="PTHR33480:SF1">
    <property type="entry name" value="TYR RECOMBINASE DOMAIN-CONTAINING PROTEIN"/>
    <property type="match status" value="1"/>
</dbReference>
<feature type="compositionally biased region" description="Basic and acidic residues" evidence="1">
    <location>
        <begin position="342"/>
        <end position="355"/>
    </location>
</feature>
<feature type="compositionally biased region" description="Acidic residues" evidence="1">
    <location>
        <begin position="292"/>
        <end position="312"/>
    </location>
</feature>
<feature type="compositionally biased region" description="Polar residues" evidence="1">
    <location>
        <begin position="276"/>
        <end position="288"/>
    </location>
</feature>
<name>A0A9D4KZ75_DREPO</name>
<evidence type="ECO:0000256" key="1">
    <source>
        <dbReference type="SAM" id="MobiDB-lite"/>
    </source>
</evidence>
<gene>
    <name evidence="2" type="ORF">DPMN_091241</name>
</gene>
<feature type="compositionally biased region" description="Polar residues" evidence="1">
    <location>
        <begin position="1"/>
        <end position="17"/>
    </location>
</feature>
<proteinExistence type="predicted"/>
<organism evidence="2 3">
    <name type="scientific">Dreissena polymorpha</name>
    <name type="common">Zebra mussel</name>
    <name type="synonym">Mytilus polymorpha</name>
    <dbReference type="NCBI Taxonomy" id="45954"/>
    <lineage>
        <taxon>Eukaryota</taxon>
        <taxon>Metazoa</taxon>
        <taxon>Spiralia</taxon>
        <taxon>Lophotrochozoa</taxon>
        <taxon>Mollusca</taxon>
        <taxon>Bivalvia</taxon>
        <taxon>Autobranchia</taxon>
        <taxon>Heteroconchia</taxon>
        <taxon>Euheterodonta</taxon>
        <taxon>Imparidentia</taxon>
        <taxon>Neoheterodontei</taxon>
        <taxon>Myida</taxon>
        <taxon>Dreissenoidea</taxon>
        <taxon>Dreissenidae</taxon>
        <taxon>Dreissena</taxon>
    </lineage>
</organism>
<accession>A0A9D4KZ75</accession>
<feature type="compositionally biased region" description="Basic and acidic residues" evidence="1">
    <location>
        <begin position="265"/>
        <end position="275"/>
    </location>
</feature>
<keyword evidence="3" id="KW-1185">Reference proteome</keyword>
<dbReference type="AlphaFoldDB" id="A0A9D4KZ75"/>
<comment type="caution">
    <text evidence="2">The sequence shown here is derived from an EMBL/GenBank/DDBJ whole genome shotgun (WGS) entry which is preliminary data.</text>
</comment>
<feature type="region of interest" description="Disordered" evidence="1">
    <location>
        <begin position="238"/>
        <end position="316"/>
    </location>
</feature>